<proteinExistence type="predicted"/>
<reference evidence="3" key="1">
    <citation type="journal article" date="2021" name="Microbiology">
        <title>Metagenomic Analysis of the Microbial Community in the Underground Coal Fire Area (Kemerovo Region, Russia) Revealed Predominance of Thermophilic Members of the Phyla Deinococcus-thermus, Aquificae, and Firmicutes.</title>
        <authorList>
            <person name="Kadnikov V."/>
            <person name="Mardanov A.V."/>
            <person name="Beletsky A.V."/>
            <person name="Karnachuk O.V."/>
            <person name="Ravin N.V."/>
        </authorList>
    </citation>
    <scope>NUCLEOTIDE SEQUENCE</scope>
    <source>
        <strain evidence="3">RBS10-49</strain>
    </source>
</reference>
<protein>
    <submittedName>
        <fullName evidence="3">Fumarylacetoacetate hydrolase family protein</fullName>
    </submittedName>
</protein>
<evidence type="ECO:0000259" key="2">
    <source>
        <dbReference type="Pfam" id="PF01557"/>
    </source>
</evidence>
<dbReference type="Gene3D" id="3.90.850.10">
    <property type="entry name" value="Fumarylacetoacetase-like, C-terminal domain"/>
    <property type="match status" value="1"/>
</dbReference>
<accession>A0A947GAB8</accession>
<dbReference type="Proteomes" id="UP000748108">
    <property type="component" value="Unassembled WGS sequence"/>
</dbReference>
<dbReference type="GO" id="GO:0046872">
    <property type="term" value="F:metal ion binding"/>
    <property type="evidence" value="ECO:0007669"/>
    <property type="project" value="UniProtKB-KW"/>
</dbReference>
<comment type="caution">
    <text evidence="3">The sequence shown here is derived from an EMBL/GenBank/DDBJ whole genome shotgun (WGS) entry which is preliminary data.</text>
</comment>
<evidence type="ECO:0000313" key="3">
    <source>
        <dbReference type="EMBL" id="MBT9283341.1"/>
    </source>
</evidence>
<dbReference type="GO" id="GO:0016787">
    <property type="term" value="F:hydrolase activity"/>
    <property type="evidence" value="ECO:0007669"/>
    <property type="project" value="UniProtKB-KW"/>
</dbReference>
<keyword evidence="1" id="KW-0479">Metal-binding</keyword>
<dbReference type="EMBL" id="JAHHQF010000089">
    <property type="protein sequence ID" value="MBT9283341.1"/>
    <property type="molecule type" value="Genomic_DNA"/>
</dbReference>
<evidence type="ECO:0000313" key="4">
    <source>
        <dbReference type="Proteomes" id="UP000748108"/>
    </source>
</evidence>
<dbReference type="InterPro" id="IPR036663">
    <property type="entry name" value="Fumarylacetoacetase_C_sf"/>
</dbReference>
<name>A0A947GAB8_HYDSH</name>
<feature type="domain" description="Fumarylacetoacetase-like C-terminal" evidence="2">
    <location>
        <begin position="63"/>
        <end position="264"/>
    </location>
</feature>
<dbReference type="PANTHER" id="PTHR11820:SF114">
    <property type="entry name" value="4-HYDROXYPHENYLACETATE CATABOLISM PROTEIN"/>
    <property type="match status" value="1"/>
</dbReference>
<evidence type="ECO:0000256" key="1">
    <source>
        <dbReference type="ARBA" id="ARBA00022723"/>
    </source>
</evidence>
<dbReference type="PANTHER" id="PTHR11820">
    <property type="entry name" value="ACYLPYRUVASE"/>
    <property type="match status" value="1"/>
</dbReference>
<sequence>MRANSMENDRAAPRRPVRAYARPVRRPLVWAIDVDPDEDRAWIDGEVVRATDVVWDLPVRGTVYGLLLNTVSQWTAFQPKMTRPPYEAPPSHPVLYVKPPNTLLPTGGTVALDPDVDVVAVGVTVGAVFARPVFRATPQMIDAGLLGYVIVGDLFVPHDDFFRPPFRTRARDGFTVLGPWVVDRTAYFPDVLRYRIWIDGREAATGEERWVRPPADVLASVSAFMTLAAGDVLLLGTPYTVPLARPGQSVALEVEGLGRSEFTVGRRGEER</sequence>
<gene>
    <name evidence="3" type="ORF">KM312_12005</name>
</gene>
<dbReference type="AlphaFoldDB" id="A0A947GAB8"/>
<keyword evidence="3" id="KW-0378">Hydrolase</keyword>
<dbReference type="Pfam" id="PF01557">
    <property type="entry name" value="FAA_hydrolase"/>
    <property type="match status" value="1"/>
</dbReference>
<dbReference type="SUPFAM" id="SSF56529">
    <property type="entry name" value="FAH"/>
    <property type="match status" value="1"/>
</dbReference>
<organism evidence="3 4">
    <name type="scientific">Hydrogenibacillus schlegelii</name>
    <name type="common">Bacillus schlegelii</name>
    <dbReference type="NCBI Taxonomy" id="1484"/>
    <lineage>
        <taxon>Bacteria</taxon>
        <taxon>Bacillati</taxon>
        <taxon>Bacillota</taxon>
        <taxon>Bacilli</taxon>
        <taxon>Bacillales</taxon>
        <taxon>Bacillales Family X. Incertae Sedis</taxon>
        <taxon>Hydrogenibacillus</taxon>
    </lineage>
</organism>
<dbReference type="InterPro" id="IPR011234">
    <property type="entry name" value="Fumarylacetoacetase-like_C"/>
</dbReference>